<dbReference type="SUPFAM" id="SSF54637">
    <property type="entry name" value="Thioesterase/thiol ester dehydrase-isomerase"/>
    <property type="match status" value="2"/>
</dbReference>
<dbReference type="AlphaFoldDB" id="A0A5S9Q0Q3"/>
<dbReference type="RefSeq" id="WP_159268979.1">
    <property type="nucleotide sequence ID" value="NZ_CACSIK010000001.1"/>
</dbReference>
<accession>A0A5S9Q0Q3</accession>
<dbReference type="EC" id="3.1.2.-" evidence="6"/>
<dbReference type="EMBL" id="CACSIM010000004">
    <property type="protein sequence ID" value="CAA0111009.1"/>
    <property type="molecule type" value="Genomic_DNA"/>
</dbReference>
<reference evidence="7 8" key="1">
    <citation type="submission" date="2019-11" db="EMBL/GenBank/DDBJ databases">
        <authorList>
            <person name="Holert J."/>
        </authorList>
    </citation>
    <scope>NUCLEOTIDE SEQUENCE [LARGE SCALE GENOMIC DNA]</scope>
    <source>
        <strain evidence="6">BC3_2A</strain>
        <strain evidence="5">SB11_1A</strain>
    </source>
</reference>
<dbReference type="InterPro" id="IPR003703">
    <property type="entry name" value="Acyl_CoA_thio"/>
</dbReference>
<evidence type="ECO:0000256" key="2">
    <source>
        <dbReference type="ARBA" id="ARBA00022801"/>
    </source>
</evidence>
<dbReference type="EMBL" id="CACSIK010000001">
    <property type="protein sequence ID" value="CAA0093255.1"/>
    <property type="molecule type" value="Genomic_DNA"/>
</dbReference>
<protein>
    <submittedName>
        <fullName evidence="6">Acyl-CoA thioesterase 2</fullName>
        <ecNumber evidence="6">3.1.2.-</ecNumber>
    </submittedName>
</protein>
<evidence type="ECO:0000313" key="7">
    <source>
        <dbReference type="Proteomes" id="UP000435877"/>
    </source>
</evidence>
<dbReference type="GO" id="GO:0006637">
    <property type="term" value="P:acyl-CoA metabolic process"/>
    <property type="evidence" value="ECO:0007669"/>
    <property type="project" value="InterPro"/>
</dbReference>
<keyword evidence="7" id="KW-1185">Reference proteome</keyword>
<dbReference type="PANTHER" id="PTHR11066:SF34">
    <property type="entry name" value="ACYL-COENZYME A THIOESTERASE 8"/>
    <property type="match status" value="1"/>
</dbReference>
<feature type="domain" description="Acyl-CoA thioesterase 2 C-terminal" evidence="3">
    <location>
        <begin position="169"/>
        <end position="280"/>
    </location>
</feature>
<dbReference type="InterPro" id="IPR042171">
    <property type="entry name" value="Acyl-CoA_hotdog"/>
</dbReference>
<dbReference type="InterPro" id="IPR049449">
    <property type="entry name" value="TesB_ACOT8-like_N"/>
</dbReference>
<dbReference type="Pfam" id="PF02551">
    <property type="entry name" value="Acyl_CoA_thio"/>
    <property type="match status" value="1"/>
</dbReference>
<evidence type="ECO:0000259" key="4">
    <source>
        <dbReference type="Pfam" id="PF13622"/>
    </source>
</evidence>
<dbReference type="CDD" id="cd03445">
    <property type="entry name" value="Thioesterase_II_repeat2"/>
    <property type="match status" value="1"/>
</dbReference>
<dbReference type="Proteomes" id="UP000439591">
    <property type="component" value="Unassembled WGS sequence"/>
</dbReference>
<feature type="domain" description="Acyl-CoA thioesterase-like N-terminal HotDog" evidence="4">
    <location>
        <begin position="37"/>
        <end position="115"/>
    </location>
</feature>
<proteinExistence type="inferred from homology"/>
<sequence length="284" mass="31418">MKTGVNQVLGHQDLLNFISCEKRDENCYLGQSQEFGGGRIYGGQVMAQALEAANDTVDDVRVLHSAHAYFLRMGDSSQPVEYQVERCRDGRNFSSRRVVAVQNGKQIFHLSASFQLPNACPEYSRESSVPVDLLAKKVAATPLVPSQFQAEYFDAYILDPDERTSPGSFQMWVKAKSPLPKAQHIHLSALAYISDMGVIMSMIHPHEPELSGMSGDVLTPLGYSVASLDHAIWFHRPLNVNDWIFYDCRAESTGGGRGFSVGRIYSQDGVLLANTTQEGLINKS</sequence>
<comment type="similarity">
    <text evidence="1">Belongs to the C/M/P thioester hydrolase family.</text>
</comment>
<dbReference type="Gene3D" id="2.40.160.210">
    <property type="entry name" value="Acyl-CoA thioesterase, double hotdog domain"/>
    <property type="match status" value="1"/>
</dbReference>
<dbReference type="InterPro" id="IPR025652">
    <property type="entry name" value="TesB_C"/>
</dbReference>
<dbReference type="GO" id="GO:0009062">
    <property type="term" value="P:fatty acid catabolic process"/>
    <property type="evidence" value="ECO:0007669"/>
    <property type="project" value="TreeGrafter"/>
</dbReference>
<evidence type="ECO:0000259" key="3">
    <source>
        <dbReference type="Pfam" id="PF02551"/>
    </source>
</evidence>
<dbReference type="Proteomes" id="UP000435877">
    <property type="component" value="Unassembled WGS sequence"/>
</dbReference>
<organism evidence="6 8">
    <name type="scientific">Zhongshania aliphaticivorans</name>
    <dbReference type="NCBI Taxonomy" id="1470434"/>
    <lineage>
        <taxon>Bacteria</taxon>
        <taxon>Pseudomonadati</taxon>
        <taxon>Pseudomonadota</taxon>
        <taxon>Gammaproteobacteria</taxon>
        <taxon>Cellvibrionales</taxon>
        <taxon>Spongiibacteraceae</taxon>
        <taxon>Zhongshania</taxon>
    </lineage>
</organism>
<dbReference type="GO" id="GO:0047617">
    <property type="term" value="F:fatty acyl-CoA hydrolase activity"/>
    <property type="evidence" value="ECO:0007669"/>
    <property type="project" value="InterPro"/>
</dbReference>
<dbReference type="GO" id="GO:0005829">
    <property type="term" value="C:cytosol"/>
    <property type="evidence" value="ECO:0007669"/>
    <property type="project" value="TreeGrafter"/>
</dbReference>
<name>A0A5S9Q0Q3_9GAMM</name>
<keyword evidence="2 6" id="KW-0378">Hydrolase</keyword>
<gene>
    <name evidence="6" type="primary">tesB_1</name>
    <name evidence="5" type="ORF">IHBHHGIJ_02440</name>
    <name evidence="6" type="ORF">KFEGEMFD_02627</name>
</gene>
<evidence type="ECO:0000313" key="6">
    <source>
        <dbReference type="EMBL" id="CAA0111009.1"/>
    </source>
</evidence>
<dbReference type="Pfam" id="PF13622">
    <property type="entry name" value="4HBT_3"/>
    <property type="match status" value="1"/>
</dbReference>
<evidence type="ECO:0000313" key="5">
    <source>
        <dbReference type="EMBL" id="CAA0093255.1"/>
    </source>
</evidence>
<dbReference type="CDD" id="cd03444">
    <property type="entry name" value="Thioesterase_II_repeat1"/>
    <property type="match status" value="1"/>
</dbReference>
<dbReference type="PANTHER" id="PTHR11066">
    <property type="entry name" value="ACYL-COA THIOESTERASE"/>
    <property type="match status" value="1"/>
</dbReference>
<dbReference type="OrthoDB" id="9781019at2"/>
<evidence type="ECO:0000256" key="1">
    <source>
        <dbReference type="ARBA" id="ARBA00006538"/>
    </source>
</evidence>
<evidence type="ECO:0000313" key="8">
    <source>
        <dbReference type="Proteomes" id="UP000439591"/>
    </source>
</evidence>
<dbReference type="InterPro" id="IPR029069">
    <property type="entry name" value="HotDog_dom_sf"/>
</dbReference>